<dbReference type="PROSITE" id="PS50853">
    <property type="entry name" value="FN3"/>
    <property type="match status" value="2"/>
</dbReference>
<dbReference type="SUPFAM" id="SSF49265">
    <property type="entry name" value="Fibronectin type III"/>
    <property type="match status" value="2"/>
</dbReference>
<keyword evidence="5" id="KW-1185">Reference proteome</keyword>
<gene>
    <name evidence="4" type="ORF">ACFOY2_45665</name>
</gene>
<evidence type="ECO:0000313" key="5">
    <source>
        <dbReference type="Proteomes" id="UP001595851"/>
    </source>
</evidence>
<dbReference type="EMBL" id="JBHSBI010000036">
    <property type="protein sequence ID" value="MFC4014579.1"/>
    <property type="molecule type" value="Genomic_DNA"/>
</dbReference>
<keyword evidence="1" id="KW-0326">Glycosidase</keyword>
<dbReference type="InterPro" id="IPR003961">
    <property type="entry name" value="FN3_dom"/>
</dbReference>
<evidence type="ECO:0000313" key="4">
    <source>
        <dbReference type="EMBL" id="MFC4014579.1"/>
    </source>
</evidence>
<dbReference type="InterPro" id="IPR013783">
    <property type="entry name" value="Ig-like_fold"/>
</dbReference>
<dbReference type="PANTHER" id="PTHR46957:SF3">
    <property type="entry name" value="CYTOKINE RECEPTOR"/>
    <property type="match status" value="1"/>
</dbReference>
<protein>
    <submittedName>
        <fullName evidence="4">Fibronectin type III domain-containing protein</fullName>
    </submittedName>
</protein>
<proteinExistence type="predicted"/>
<dbReference type="PANTHER" id="PTHR46957">
    <property type="entry name" value="CYTOKINE RECEPTOR"/>
    <property type="match status" value="1"/>
</dbReference>
<reference evidence="5" key="1">
    <citation type="journal article" date="2019" name="Int. J. Syst. Evol. Microbiol.">
        <title>The Global Catalogue of Microorganisms (GCM) 10K type strain sequencing project: providing services to taxonomists for standard genome sequencing and annotation.</title>
        <authorList>
            <consortium name="The Broad Institute Genomics Platform"/>
            <consortium name="The Broad Institute Genome Sequencing Center for Infectious Disease"/>
            <person name="Wu L."/>
            <person name="Ma J."/>
        </authorList>
    </citation>
    <scope>NUCLEOTIDE SEQUENCE [LARGE SCALE GENOMIC DNA]</scope>
    <source>
        <strain evidence="5">TBRC 1276</strain>
    </source>
</reference>
<keyword evidence="2" id="KW-0119">Carbohydrate metabolism</keyword>
<accession>A0ABV8GQW1</accession>
<dbReference type="Gene3D" id="2.60.40.10">
    <property type="entry name" value="Immunoglobulins"/>
    <property type="match status" value="3"/>
</dbReference>
<dbReference type="Proteomes" id="UP001595851">
    <property type="component" value="Unassembled WGS sequence"/>
</dbReference>
<keyword evidence="1" id="KW-0378">Hydrolase</keyword>
<dbReference type="CDD" id="cd00063">
    <property type="entry name" value="FN3"/>
    <property type="match status" value="2"/>
</dbReference>
<feature type="domain" description="Fibronectin type-III" evidence="3">
    <location>
        <begin position="393"/>
        <end position="478"/>
    </location>
</feature>
<keyword evidence="2" id="KW-0624">Polysaccharide degradation</keyword>
<sequence>MGLVRMATPYTTQSASTSHTYSFGSVGYGNRIVLFVNSYAGVNSISGGYTEHEWTRHTFGIRMLSKISMGSDSSVTVSVSDSTDRISIWMYELSDADVFYGSSTGLTSSSAYYGASDLPDGCVSLIGCAVYVAGSDTSTVSWPSGYSHKGFAFRDWNDGAPRRVYSTTAVNEYASGSVSWSQKLINGLPSATPNYAWAAGTWGPNPDETPPSVPGNLRLTGMTPTSVTVAWDASTDDSSGVAGYTTYINGVEKGTTTSRTGTFSGLTAGVSVTVQVDAYDYEGNRSEKAELVVTPINDTTPPVPPVVKVTGLAAGKITIGWDTPFDQSAVVSYGVHLNGVKKAEQAGRTYTFSGLTAGAVYTVAVDALDLLGNRSAKGSRTVKAQADTTPPTVPGAVAVVATSKTAITLTWNPSTDDNVGVTGYGTYLGGLRIAEVPSRVYTFTGLTPGVTYSVGVDATDELGNRSARVMLQATTLQDLSGAAPPYEYVLYDWDSHLPLDSLPLQNVSFEITLGGTGTLSADIPLFDAAYTIGRIAAATRPERTMILVYRGEQLVWGGRIVDPQDYDSESGVLKISAEEVIGIYGHRYVAFTGPRAGTRSDTEVTWLLEHASSAADRRWLTYEGVAGTGTPVDREYRSEDFSTILDKAAEVAAAPGGFDWYVKPGWDAVADRPRFILRRINRDSPPDTGLTLEFPGSVRRFRRSTRRGLATRTWGQLRIPDGGVLLSSVTRQDLLAEGWPLIEQAWTFDGLTSQAALDAETKRASDASGGAKQLLEFDLAITSDVRWWQWELGGMARVVVTDHLYPALPDGSPGLDRNMKIVSLKVQPDSDEGELVTVTTGEHTVAAD</sequence>
<evidence type="ECO:0000256" key="2">
    <source>
        <dbReference type="ARBA" id="ARBA00023326"/>
    </source>
</evidence>
<dbReference type="Pfam" id="PF00041">
    <property type="entry name" value="fn3"/>
    <property type="match status" value="2"/>
</dbReference>
<dbReference type="RefSeq" id="WP_379534414.1">
    <property type="nucleotide sequence ID" value="NZ_JBHSBI010000036.1"/>
</dbReference>
<dbReference type="SMART" id="SM00060">
    <property type="entry name" value="FN3"/>
    <property type="match status" value="3"/>
</dbReference>
<dbReference type="InterPro" id="IPR050713">
    <property type="entry name" value="RTP_Phos/Ushers"/>
</dbReference>
<organism evidence="4 5">
    <name type="scientific">Nonomuraea purpurea</name>
    <dbReference type="NCBI Taxonomy" id="1849276"/>
    <lineage>
        <taxon>Bacteria</taxon>
        <taxon>Bacillati</taxon>
        <taxon>Actinomycetota</taxon>
        <taxon>Actinomycetes</taxon>
        <taxon>Streptosporangiales</taxon>
        <taxon>Streptosporangiaceae</taxon>
        <taxon>Nonomuraea</taxon>
    </lineage>
</organism>
<feature type="domain" description="Fibronectin type-III" evidence="3">
    <location>
        <begin position="213"/>
        <end position="302"/>
    </location>
</feature>
<name>A0ABV8GQW1_9ACTN</name>
<evidence type="ECO:0000259" key="3">
    <source>
        <dbReference type="PROSITE" id="PS50853"/>
    </source>
</evidence>
<evidence type="ECO:0000256" key="1">
    <source>
        <dbReference type="ARBA" id="ARBA00023295"/>
    </source>
</evidence>
<dbReference type="InterPro" id="IPR036116">
    <property type="entry name" value="FN3_sf"/>
</dbReference>
<comment type="caution">
    <text evidence="4">The sequence shown here is derived from an EMBL/GenBank/DDBJ whole genome shotgun (WGS) entry which is preliminary data.</text>
</comment>